<evidence type="ECO:0000256" key="1">
    <source>
        <dbReference type="ARBA" id="ARBA00006484"/>
    </source>
</evidence>
<protein>
    <submittedName>
        <fullName evidence="3">Glucose 1-dehydrogenase</fullName>
    </submittedName>
</protein>
<dbReference type="Gene3D" id="3.40.50.720">
    <property type="entry name" value="NAD(P)-binding Rossmann-like Domain"/>
    <property type="match status" value="1"/>
</dbReference>
<dbReference type="PROSITE" id="PS00061">
    <property type="entry name" value="ADH_SHORT"/>
    <property type="match status" value="1"/>
</dbReference>
<proteinExistence type="inferred from homology"/>
<dbReference type="PRINTS" id="PR00080">
    <property type="entry name" value="SDRFAMILY"/>
</dbReference>
<dbReference type="InterPro" id="IPR020904">
    <property type="entry name" value="Sc_DH/Rdtase_CS"/>
</dbReference>
<name>A0ABP7ANI1_9MICO</name>
<dbReference type="InterPro" id="IPR002347">
    <property type="entry name" value="SDR_fam"/>
</dbReference>
<gene>
    <name evidence="3" type="ORF">GCM10022200_20270</name>
</gene>
<dbReference type="PRINTS" id="PR00081">
    <property type="entry name" value="GDHRDH"/>
</dbReference>
<dbReference type="RefSeq" id="WP_344738145.1">
    <property type="nucleotide sequence ID" value="NZ_BAAAYU010000005.1"/>
</dbReference>
<dbReference type="Proteomes" id="UP001501697">
    <property type="component" value="Unassembled WGS sequence"/>
</dbReference>
<reference evidence="4" key="1">
    <citation type="journal article" date="2019" name="Int. J. Syst. Evol. Microbiol.">
        <title>The Global Catalogue of Microorganisms (GCM) 10K type strain sequencing project: providing services to taxonomists for standard genome sequencing and annotation.</title>
        <authorList>
            <consortium name="The Broad Institute Genomics Platform"/>
            <consortium name="The Broad Institute Genome Sequencing Center for Infectious Disease"/>
            <person name="Wu L."/>
            <person name="Ma J."/>
        </authorList>
    </citation>
    <scope>NUCLEOTIDE SEQUENCE [LARGE SCALE GENOMIC DNA]</scope>
    <source>
        <strain evidence="4">JCM 16544</strain>
    </source>
</reference>
<dbReference type="CDD" id="cd05233">
    <property type="entry name" value="SDR_c"/>
    <property type="match status" value="1"/>
</dbReference>
<dbReference type="InterPro" id="IPR036291">
    <property type="entry name" value="NAD(P)-bd_dom_sf"/>
</dbReference>
<keyword evidence="2" id="KW-0560">Oxidoreductase</keyword>
<comment type="caution">
    <text evidence="3">The sequence shown here is derived from an EMBL/GenBank/DDBJ whole genome shotgun (WGS) entry which is preliminary data.</text>
</comment>
<dbReference type="Pfam" id="PF13561">
    <property type="entry name" value="adh_short_C2"/>
    <property type="match status" value="1"/>
</dbReference>
<evidence type="ECO:0000313" key="3">
    <source>
        <dbReference type="EMBL" id="GAA3636869.1"/>
    </source>
</evidence>
<dbReference type="PANTHER" id="PTHR42760:SF133">
    <property type="entry name" value="3-OXOACYL-[ACYL-CARRIER-PROTEIN] REDUCTASE"/>
    <property type="match status" value="1"/>
</dbReference>
<evidence type="ECO:0000313" key="4">
    <source>
        <dbReference type="Proteomes" id="UP001501697"/>
    </source>
</evidence>
<sequence>MIDTSQMSRRDRATVALVTGAGRGIGAAIARALSELDYVVVVTDAVERRAESVASSLNAESAGLDVADEGQWKAVVATTERRHGGVDVLVNNAGVGFAAALDRTSREKWDGVLATNLTGPFLGCKAVAPVMRRGGGGVIVNVSSIDAIRGREGLHAYAASKAGLRGLGQSLAVELAADGIRVNTVLPGLVPTSMTSRVDPGSFDIPLGRAAQPDEIAQVVAFLASPGASYVSGAEVVVDGALTARVARRDG</sequence>
<dbReference type="SUPFAM" id="SSF51735">
    <property type="entry name" value="NAD(P)-binding Rossmann-fold domains"/>
    <property type="match status" value="1"/>
</dbReference>
<dbReference type="PANTHER" id="PTHR42760">
    <property type="entry name" value="SHORT-CHAIN DEHYDROGENASES/REDUCTASES FAMILY MEMBER"/>
    <property type="match status" value="1"/>
</dbReference>
<comment type="similarity">
    <text evidence="1">Belongs to the short-chain dehydrogenases/reductases (SDR) family.</text>
</comment>
<evidence type="ECO:0000256" key="2">
    <source>
        <dbReference type="ARBA" id="ARBA00023002"/>
    </source>
</evidence>
<keyword evidence="4" id="KW-1185">Reference proteome</keyword>
<dbReference type="EMBL" id="BAAAYU010000005">
    <property type="protein sequence ID" value="GAA3636869.1"/>
    <property type="molecule type" value="Genomic_DNA"/>
</dbReference>
<accession>A0ABP7ANI1</accession>
<organism evidence="3 4">
    <name type="scientific">Microbacterium awajiense</name>
    <dbReference type="NCBI Taxonomy" id="415214"/>
    <lineage>
        <taxon>Bacteria</taxon>
        <taxon>Bacillati</taxon>
        <taxon>Actinomycetota</taxon>
        <taxon>Actinomycetes</taxon>
        <taxon>Micrococcales</taxon>
        <taxon>Microbacteriaceae</taxon>
        <taxon>Microbacterium</taxon>
    </lineage>
</organism>